<evidence type="ECO:0000313" key="6">
    <source>
        <dbReference type="EMBL" id="GGF92623.1"/>
    </source>
</evidence>
<keyword evidence="5" id="KW-0411">Iron-sulfur</keyword>
<sequence length="378" mass="43674">MQNHLLTVIARPTLNCNATCDYCSAAICSKRKWTLDDFKLVIDQICQSERYRLRKINWIWHGGEPMLMKPEFYLQSYEYIRQKGYDVIFSMQTNLLLYSEKWHEVIETVLSGVIGTSYDYGPTRNIHGNSDIYHKVFMKRFAQLHDDGFLTGVVTVLTDDNIDQACQLYDLSRAYESRYGYGFDIKYNYVYAEGRAKNKGIQTLSKTRYKSFLLSLVDRIYEDNPTFNVNPISHFINNMKDTGLAGCPFKSNCASGVLSVDEDGHVYTCSSFANTQDRTYQYGNIFDHRLYCNNDNKILNKANNFFDSIHASDAYQAMHKRKIRLNMDCIKCPHLNECQGGCGYQGVLEQGDLYAKPDYCDVWFDVISKIKACFHALC</sequence>
<dbReference type="InterPro" id="IPR023885">
    <property type="entry name" value="4Fe4S-binding_SPASM_dom"/>
</dbReference>
<dbReference type="RefSeq" id="WP_117002089.1">
    <property type="nucleotide sequence ID" value="NZ_BMJS01000005.1"/>
</dbReference>
<dbReference type="InterPro" id="IPR013785">
    <property type="entry name" value="Aldolase_TIM"/>
</dbReference>
<dbReference type="NCBIfam" id="TIGR04085">
    <property type="entry name" value="rSAM_more_4Fe4S"/>
    <property type="match status" value="1"/>
</dbReference>
<dbReference type="AlphaFoldDB" id="A0A8J2Z310"/>
<dbReference type="GO" id="GO:0016491">
    <property type="term" value="F:oxidoreductase activity"/>
    <property type="evidence" value="ECO:0007669"/>
    <property type="project" value="InterPro"/>
</dbReference>
<keyword evidence="7" id="KW-1185">Reference proteome</keyword>
<comment type="cofactor">
    <cofactor evidence="1">
        <name>[4Fe-4S] cluster</name>
        <dbReference type="ChEBI" id="CHEBI:49883"/>
    </cofactor>
</comment>
<keyword evidence="4" id="KW-0408">Iron</keyword>
<dbReference type="Proteomes" id="UP000636949">
    <property type="component" value="Unassembled WGS sequence"/>
</dbReference>
<dbReference type="InterPro" id="IPR007197">
    <property type="entry name" value="rSAM"/>
</dbReference>
<comment type="caution">
    <text evidence="6">The sequence shown here is derived from an EMBL/GenBank/DDBJ whole genome shotgun (WGS) entry which is preliminary data.</text>
</comment>
<protein>
    <submittedName>
        <fullName evidence="6">Radical SAM/SPASM domain-containing protein</fullName>
    </submittedName>
</protein>
<dbReference type="InterPro" id="IPR058240">
    <property type="entry name" value="rSAM_sf"/>
</dbReference>
<reference evidence="6" key="1">
    <citation type="journal article" date="2014" name="Int. J. Syst. Evol. Microbiol.">
        <title>Complete genome sequence of Corynebacterium casei LMG S-19264T (=DSM 44701T), isolated from a smear-ripened cheese.</title>
        <authorList>
            <consortium name="US DOE Joint Genome Institute (JGI-PGF)"/>
            <person name="Walter F."/>
            <person name="Albersmeier A."/>
            <person name="Kalinowski J."/>
            <person name="Ruckert C."/>
        </authorList>
    </citation>
    <scope>NUCLEOTIDE SEQUENCE</scope>
    <source>
        <strain evidence="6">CGMCC 1.15758</strain>
    </source>
</reference>
<keyword evidence="3" id="KW-0479">Metal-binding</keyword>
<keyword evidence="2" id="KW-0949">S-adenosyl-L-methionine</keyword>
<dbReference type="OrthoDB" id="5619904at2"/>
<evidence type="ECO:0000256" key="5">
    <source>
        <dbReference type="ARBA" id="ARBA00023014"/>
    </source>
</evidence>
<name>A0A8J2Z310_9GAMM</name>
<dbReference type="PANTHER" id="PTHR43273">
    <property type="entry name" value="ANAEROBIC SULFATASE-MATURATING ENZYME HOMOLOG ASLB-RELATED"/>
    <property type="match status" value="1"/>
</dbReference>
<dbReference type="SFLD" id="SFLDG01067">
    <property type="entry name" value="SPASM/twitch_domain_containing"/>
    <property type="match status" value="1"/>
</dbReference>
<evidence type="ECO:0000256" key="3">
    <source>
        <dbReference type="ARBA" id="ARBA00022723"/>
    </source>
</evidence>
<dbReference type="PANTHER" id="PTHR43273:SF8">
    <property type="entry name" value="RADICAL SAM DOMAIN PROTEIN"/>
    <property type="match status" value="1"/>
</dbReference>
<evidence type="ECO:0000256" key="4">
    <source>
        <dbReference type="ARBA" id="ARBA00023004"/>
    </source>
</evidence>
<dbReference type="GO" id="GO:0046872">
    <property type="term" value="F:metal ion binding"/>
    <property type="evidence" value="ECO:0007669"/>
    <property type="project" value="UniProtKB-KW"/>
</dbReference>
<dbReference type="EMBL" id="BMJS01000005">
    <property type="protein sequence ID" value="GGF92623.1"/>
    <property type="molecule type" value="Genomic_DNA"/>
</dbReference>
<proteinExistence type="predicted"/>
<organism evidence="6 7">
    <name type="scientific">Cysteiniphilum litorale</name>
    <dbReference type="NCBI Taxonomy" id="2056700"/>
    <lineage>
        <taxon>Bacteria</taxon>
        <taxon>Pseudomonadati</taxon>
        <taxon>Pseudomonadota</taxon>
        <taxon>Gammaproteobacteria</taxon>
        <taxon>Thiotrichales</taxon>
        <taxon>Fastidiosibacteraceae</taxon>
        <taxon>Cysteiniphilum</taxon>
    </lineage>
</organism>
<evidence type="ECO:0000256" key="2">
    <source>
        <dbReference type="ARBA" id="ARBA00022691"/>
    </source>
</evidence>
<dbReference type="Gene3D" id="3.20.20.70">
    <property type="entry name" value="Aldolase class I"/>
    <property type="match status" value="1"/>
</dbReference>
<dbReference type="InterPro" id="IPR023867">
    <property type="entry name" value="Sulphatase_maturase_rSAM"/>
</dbReference>
<accession>A0A8J2Z310</accession>
<dbReference type="SUPFAM" id="SSF102114">
    <property type="entry name" value="Radical SAM enzymes"/>
    <property type="match status" value="1"/>
</dbReference>
<evidence type="ECO:0000313" key="7">
    <source>
        <dbReference type="Proteomes" id="UP000636949"/>
    </source>
</evidence>
<reference evidence="6" key="2">
    <citation type="submission" date="2020-09" db="EMBL/GenBank/DDBJ databases">
        <authorList>
            <person name="Sun Q."/>
            <person name="Zhou Y."/>
        </authorList>
    </citation>
    <scope>NUCLEOTIDE SEQUENCE</scope>
    <source>
        <strain evidence="6">CGMCC 1.15758</strain>
    </source>
</reference>
<gene>
    <name evidence="6" type="ORF">GCM10010995_07230</name>
</gene>
<dbReference type="GO" id="GO:0051536">
    <property type="term" value="F:iron-sulfur cluster binding"/>
    <property type="evidence" value="ECO:0007669"/>
    <property type="project" value="UniProtKB-KW"/>
</dbReference>
<dbReference type="SFLD" id="SFLDS00029">
    <property type="entry name" value="Radical_SAM"/>
    <property type="match status" value="1"/>
</dbReference>
<evidence type="ECO:0000256" key="1">
    <source>
        <dbReference type="ARBA" id="ARBA00001966"/>
    </source>
</evidence>